<organism evidence="1">
    <name type="scientific">Rhizophora mucronata</name>
    <name type="common">Asiatic mangrove</name>
    <dbReference type="NCBI Taxonomy" id="61149"/>
    <lineage>
        <taxon>Eukaryota</taxon>
        <taxon>Viridiplantae</taxon>
        <taxon>Streptophyta</taxon>
        <taxon>Embryophyta</taxon>
        <taxon>Tracheophyta</taxon>
        <taxon>Spermatophyta</taxon>
        <taxon>Magnoliopsida</taxon>
        <taxon>eudicotyledons</taxon>
        <taxon>Gunneridae</taxon>
        <taxon>Pentapetalae</taxon>
        <taxon>rosids</taxon>
        <taxon>fabids</taxon>
        <taxon>Malpighiales</taxon>
        <taxon>Rhizophoraceae</taxon>
        <taxon>Rhizophora</taxon>
    </lineage>
</organism>
<sequence length="48" mass="5400">MSTTKFLATAQPAKLVTSFWRLVQLKGVRSVLRCCLPCGRHGNQFLVH</sequence>
<reference evidence="1" key="1">
    <citation type="submission" date="2018-02" db="EMBL/GenBank/DDBJ databases">
        <title>Rhizophora mucronata_Transcriptome.</title>
        <authorList>
            <person name="Meera S.P."/>
            <person name="Sreeshan A."/>
            <person name="Augustine A."/>
        </authorList>
    </citation>
    <scope>NUCLEOTIDE SEQUENCE</scope>
    <source>
        <tissue evidence="1">Leaf</tissue>
    </source>
</reference>
<accession>A0A2P2QL24</accession>
<dbReference type="AlphaFoldDB" id="A0A2P2QL24"/>
<dbReference type="EMBL" id="GGEC01087111">
    <property type="protein sequence ID" value="MBX67595.1"/>
    <property type="molecule type" value="Transcribed_RNA"/>
</dbReference>
<proteinExistence type="predicted"/>
<protein>
    <submittedName>
        <fullName evidence="1">Uncharacterized protein</fullName>
    </submittedName>
</protein>
<evidence type="ECO:0000313" key="1">
    <source>
        <dbReference type="EMBL" id="MBX67595.1"/>
    </source>
</evidence>
<name>A0A2P2QL24_RHIMU</name>